<organism evidence="2 3">
    <name type="scientific">Sediminitomix flava</name>
    <dbReference type="NCBI Taxonomy" id="379075"/>
    <lineage>
        <taxon>Bacteria</taxon>
        <taxon>Pseudomonadati</taxon>
        <taxon>Bacteroidota</taxon>
        <taxon>Cytophagia</taxon>
        <taxon>Cytophagales</taxon>
        <taxon>Flammeovirgaceae</taxon>
        <taxon>Sediminitomix</taxon>
    </lineage>
</organism>
<evidence type="ECO:0000313" key="2">
    <source>
        <dbReference type="EMBL" id="PWJ42624.1"/>
    </source>
</evidence>
<dbReference type="RefSeq" id="WP_109616760.1">
    <property type="nucleotide sequence ID" value="NZ_QGDO01000002.1"/>
</dbReference>
<dbReference type="GO" id="GO:0016747">
    <property type="term" value="F:acyltransferase activity, transferring groups other than amino-acyl groups"/>
    <property type="evidence" value="ECO:0007669"/>
    <property type="project" value="InterPro"/>
</dbReference>
<name>A0A315ZD46_SEDFL</name>
<evidence type="ECO:0000313" key="3">
    <source>
        <dbReference type="Proteomes" id="UP000245535"/>
    </source>
</evidence>
<dbReference type="InterPro" id="IPR016181">
    <property type="entry name" value="Acyl_CoA_acyltransferase"/>
</dbReference>
<dbReference type="Proteomes" id="UP000245535">
    <property type="component" value="Unassembled WGS sequence"/>
</dbReference>
<feature type="domain" description="N-acetyltransferase" evidence="1">
    <location>
        <begin position="11"/>
        <end position="212"/>
    </location>
</feature>
<dbReference type="AlphaFoldDB" id="A0A315ZD46"/>
<dbReference type="Gene3D" id="3.40.630.30">
    <property type="match status" value="1"/>
</dbReference>
<dbReference type="EMBL" id="QGDO01000002">
    <property type="protein sequence ID" value="PWJ42624.1"/>
    <property type="molecule type" value="Genomic_DNA"/>
</dbReference>
<sequence>MNAEITAIQPLTFRTATPEDYKKTVCLIYSSGPKSFEYVFGRKEISALDFLRFAFKSEKSNFSHKNHLIGEIDGEVVATGTVLKAENLVKNTLDAVQLIFSFYGFWNGFGVLLRGLRTENIIKPPKGKEQLLAHLGVTPDFRGKGIGSKLIDQLIEESDSSAPIGLDVSVKNPKAESLYLRKGFKSIKTISSKLKNEYGYVASHKRMILKKDTV</sequence>
<gene>
    <name evidence="2" type="ORF">BC781_102168</name>
</gene>
<dbReference type="PROSITE" id="PS51186">
    <property type="entry name" value="GNAT"/>
    <property type="match status" value="1"/>
</dbReference>
<dbReference type="SUPFAM" id="SSF55729">
    <property type="entry name" value="Acyl-CoA N-acyltransferases (Nat)"/>
    <property type="match status" value="1"/>
</dbReference>
<dbReference type="InterPro" id="IPR000182">
    <property type="entry name" value="GNAT_dom"/>
</dbReference>
<protein>
    <submittedName>
        <fullName evidence="2">GNAT family acetyltransferase</fullName>
    </submittedName>
</protein>
<dbReference type="Pfam" id="PF13508">
    <property type="entry name" value="Acetyltransf_7"/>
    <property type="match status" value="1"/>
</dbReference>
<evidence type="ECO:0000259" key="1">
    <source>
        <dbReference type="PROSITE" id="PS51186"/>
    </source>
</evidence>
<keyword evidence="3" id="KW-1185">Reference proteome</keyword>
<reference evidence="2 3" key="1">
    <citation type="submission" date="2018-03" db="EMBL/GenBank/DDBJ databases">
        <title>Genomic Encyclopedia of Archaeal and Bacterial Type Strains, Phase II (KMG-II): from individual species to whole genera.</title>
        <authorList>
            <person name="Goeker M."/>
        </authorList>
    </citation>
    <scope>NUCLEOTIDE SEQUENCE [LARGE SCALE GENOMIC DNA]</scope>
    <source>
        <strain evidence="2 3">DSM 28229</strain>
    </source>
</reference>
<keyword evidence="2" id="KW-0808">Transferase</keyword>
<proteinExistence type="predicted"/>
<dbReference type="CDD" id="cd04301">
    <property type="entry name" value="NAT_SF"/>
    <property type="match status" value="1"/>
</dbReference>
<accession>A0A315ZD46</accession>
<dbReference type="OrthoDB" id="1452841at2"/>
<comment type="caution">
    <text evidence="2">The sequence shown here is derived from an EMBL/GenBank/DDBJ whole genome shotgun (WGS) entry which is preliminary data.</text>
</comment>